<keyword evidence="2" id="KW-1185">Reference proteome</keyword>
<gene>
    <name evidence="1" type="ORF">BpHYR1_028194</name>
</gene>
<sequence length="64" mass="7658">MDHGNKKNNLTKFKINKLNSIKQFFFILEFNVRLNDFFLNLKIGYYEKDNIINNLLNGNPIMSF</sequence>
<reference evidence="1 2" key="1">
    <citation type="journal article" date="2018" name="Sci. Rep.">
        <title>Genomic signatures of local adaptation to the degree of environmental predictability in rotifers.</title>
        <authorList>
            <person name="Franch-Gras L."/>
            <person name="Hahn C."/>
            <person name="Garcia-Roger E.M."/>
            <person name="Carmona M.J."/>
            <person name="Serra M."/>
            <person name="Gomez A."/>
        </authorList>
    </citation>
    <scope>NUCLEOTIDE SEQUENCE [LARGE SCALE GENOMIC DNA]</scope>
    <source>
        <strain evidence="1">HYR1</strain>
    </source>
</reference>
<organism evidence="1 2">
    <name type="scientific">Brachionus plicatilis</name>
    <name type="common">Marine rotifer</name>
    <name type="synonym">Brachionus muelleri</name>
    <dbReference type="NCBI Taxonomy" id="10195"/>
    <lineage>
        <taxon>Eukaryota</taxon>
        <taxon>Metazoa</taxon>
        <taxon>Spiralia</taxon>
        <taxon>Gnathifera</taxon>
        <taxon>Rotifera</taxon>
        <taxon>Eurotatoria</taxon>
        <taxon>Monogononta</taxon>
        <taxon>Pseudotrocha</taxon>
        <taxon>Ploima</taxon>
        <taxon>Brachionidae</taxon>
        <taxon>Brachionus</taxon>
    </lineage>
</organism>
<dbReference type="EMBL" id="REGN01007875">
    <property type="protein sequence ID" value="RNA05053.1"/>
    <property type="molecule type" value="Genomic_DNA"/>
</dbReference>
<protein>
    <submittedName>
        <fullName evidence="1">Uncharacterized protein</fullName>
    </submittedName>
</protein>
<dbReference type="Proteomes" id="UP000276133">
    <property type="component" value="Unassembled WGS sequence"/>
</dbReference>
<name>A0A3M7Q157_BRAPC</name>
<proteinExistence type="predicted"/>
<comment type="caution">
    <text evidence="1">The sequence shown here is derived from an EMBL/GenBank/DDBJ whole genome shotgun (WGS) entry which is preliminary data.</text>
</comment>
<dbReference type="AlphaFoldDB" id="A0A3M7Q157"/>
<accession>A0A3M7Q157</accession>
<evidence type="ECO:0000313" key="1">
    <source>
        <dbReference type="EMBL" id="RNA05053.1"/>
    </source>
</evidence>
<evidence type="ECO:0000313" key="2">
    <source>
        <dbReference type="Proteomes" id="UP000276133"/>
    </source>
</evidence>